<reference evidence="1" key="2">
    <citation type="journal article" date="2023" name="IMA Fungus">
        <title>Comparative genomic study of the Penicillium genus elucidates a diverse pangenome and 15 lateral gene transfer events.</title>
        <authorList>
            <person name="Petersen C."/>
            <person name="Sorensen T."/>
            <person name="Nielsen M.R."/>
            <person name="Sondergaard T.E."/>
            <person name="Sorensen J.L."/>
            <person name="Fitzpatrick D.A."/>
            <person name="Frisvad J.C."/>
            <person name="Nielsen K.L."/>
        </authorList>
    </citation>
    <scope>NUCLEOTIDE SEQUENCE</scope>
    <source>
        <strain evidence="1">IBT 29677</strain>
    </source>
</reference>
<evidence type="ECO:0000313" key="2">
    <source>
        <dbReference type="Proteomes" id="UP001147747"/>
    </source>
</evidence>
<reference evidence="1" key="1">
    <citation type="submission" date="2022-12" db="EMBL/GenBank/DDBJ databases">
        <authorList>
            <person name="Petersen C."/>
        </authorList>
    </citation>
    <scope>NUCLEOTIDE SEQUENCE</scope>
    <source>
        <strain evidence="1">IBT 29677</strain>
    </source>
</reference>
<dbReference type="Proteomes" id="UP001147747">
    <property type="component" value="Unassembled WGS sequence"/>
</dbReference>
<sequence>MESASVTTGKIANTRLMALCDPYLQGEIGSGILTDAAYSGHYETVRFLLETKLFEIESPTQAAGRGNTNIVDLLIEHGKIPTPVMSDPLQPLIRPVLGDHSLILEKLQRSMDLDAFVAHDEADHHRDLLMISAACGWNGLVEKLLQRGCSTHLYHPYKHLWTCSGKEV</sequence>
<dbReference type="SUPFAM" id="SSF48403">
    <property type="entry name" value="Ankyrin repeat"/>
    <property type="match status" value="1"/>
</dbReference>
<dbReference type="Gene3D" id="1.25.40.20">
    <property type="entry name" value="Ankyrin repeat-containing domain"/>
    <property type="match status" value="1"/>
</dbReference>
<dbReference type="InterPro" id="IPR036770">
    <property type="entry name" value="Ankyrin_rpt-contain_sf"/>
</dbReference>
<name>A0A9X0BC72_9EURO</name>
<keyword evidence="2" id="KW-1185">Reference proteome</keyword>
<dbReference type="GeneID" id="81367795"/>
<accession>A0A9X0BC72</accession>
<proteinExistence type="predicted"/>
<organism evidence="1 2">
    <name type="scientific">Penicillium cosmopolitanum</name>
    <dbReference type="NCBI Taxonomy" id="1131564"/>
    <lineage>
        <taxon>Eukaryota</taxon>
        <taxon>Fungi</taxon>
        <taxon>Dikarya</taxon>
        <taxon>Ascomycota</taxon>
        <taxon>Pezizomycotina</taxon>
        <taxon>Eurotiomycetes</taxon>
        <taxon>Eurotiomycetidae</taxon>
        <taxon>Eurotiales</taxon>
        <taxon>Aspergillaceae</taxon>
        <taxon>Penicillium</taxon>
    </lineage>
</organism>
<comment type="caution">
    <text evidence="1">The sequence shown here is derived from an EMBL/GenBank/DDBJ whole genome shotgun (WGS) entry which is preliminary data.</text>
</comment>
<dbReference type="EMBL" id="JAPZBU010000005">
    <property type="protein sequence ID" value="KAJ5404307.1"/>
    <property type="molecule type" value="Genomic_DNA"/>
</dbReference>
<evidence type="ECO:0000313" key="1">
    <source>
        <dbReference type="EMBL" id="KAJ5404307.1"/>
    </source>
</evidence>
<dbReference type="RefSeq" id="XP_056491549.1">
    <property type="nucleotide sequence ID" value="XM_056628815.1"/>
</dbReference>
<dbReference type="AlphaFoldDB" id="A0A9X0BC72"/>
<protein>
    <submittedName>
        <fullName evidence="1">Uncharacterized protein</fullName>
    </submittedName>
</protein>
<gene>
    <name evidence="1" type="ORF">N7509_004178</name>
</gene>
<dbReference type="OrthoDB" id="341259at2759"/>